<organism evidence="10">
    <name type="scientific">Drosophila rhopaloa</name>
    <name type="common">Fruit fly</name>
    <dbReference type="NCBI Taxonomy" id="1041015"/>
    <lineage>
        <taxon>Eukaryota</taxon>
        <taxon>Metazoa</taxon>
        <taxon>Ecdysozoa</taxon>
        <taxon>Arthropoda</taxon>
        <taxon>Hexapoda</taxon>
        <taxon>Insecta</taxon>
        <taxon>Pterygota</taxon>
        <taxon>Neoptera</taxon>
        <taxon>Endopterygota</taxon>
        <taxon>Diptera</taxon>
        <taxon>Brachycera</taxon>
        <taxon>Muscomorpha</taxon>
        <taxon>Ephydroidea</taxon>
        <taxon>Drosophilidae</taxon>
        <taxon>Drosophila</taxon>
        <taxon>Sophophora</taxon>
    </lineage>
</organism>
<feature type="region of interest" description="Disordered" evidence="7">
    <location>
        <begin position="124"/>
        <end position="145"/>
    </location>
</feature>
<feature type="transmembrane region" description="Helical" evidence="8">
    <location>
        <begin position="79"/>
        <end position="101"/>
    </location>
</feature>
<feature type="transmembrane region" description="Helical" evidence="8">
    <location>
        <begin position="48"/>
        <end position="73"/>
    </location>
</feature>
<dbReference type="Pfam" id="PF01490">
    <property type="entry name" value="Aa_trans"/>
    <property type="match status" value="2"/>
</dbReference>
<dbReference type="PANTHER" id="PTHR16189:SF0">
    <property type="entry name" value="TRANSMEMBRANE PROTEIN 104"/>
    <property type="match status" value="1"/>
</dbReference>
<evidence type="ECO:0000256" key="5">
    <source>
        <dbReference type="ARBA" id="ARBA00023180"/>
    </source>
</evidence>
<dbReference type="GO" id="GO:0016020">
    <property type="term" value="C:membrane"/>
    <property type="evidence" value="ECO:0007669"/>
    <property type="project" value="UniProtKB-SubCell"/>
</dbReference>
<dbReference type="RefSeq" id="XP_016970060.1">
    <property type="nucleotide sequence ID" value="XM_017114571.1"/>
</dbReference>
<evidence type="ECO:0000256" key="2">
    <source>
        <dbReference type="ARBA" id="ARBA00022692"/>
    </source>
</evidence>
<evidence type="ECO:0000256" key="3">
    <source>
        <dbReference type="ARBA" id="ARBA00022989"/>
    </source>
</evidence>
<evidence type="ECO:0000256" key="7">
    <source>
        <dbReference type="SAM" id="MobiDB-lite"/>
    </source>
</evidence>
<feature type="transmembrane region" description="Helical" evidence="8">
    <location>
        <begin position="522"/>
        <end position="543"/>
    </location>
</feature>
<comment type="subcellular location">
    <subcellularLocation>
        <location evidence="1">Membrane</location>
        <topology evidence="1">Multi-pass membrane protein</topology>
    </subcellularLocation>
</comment>
<feature type="transmembrane region" description="Helical" evidence="8">
    <location>
        <begin position="286"/>
        <end position="303"/>
    </location>
</feature>
<feature type="transmembrane region" description="Helical" evidence="8">
    <location>
        <begin position="6"/>
        <end position="27"/>
    </location>
</feature>
<evidence type="ECO:0000256" key="1">
    <source>
        <dbReference type="ARBA" id="ARBA00004141"/>
    </source>
</evidence>
<feature type="transmembrane region" description="Helical" evidence="8">
    <location>
        <begin position="187"/>
        <end position="207"/>
    </location>
</feature>
<keyword evidence="3 8" id="KW-1133">Transmembrane helix</keyword>
<feature type="transmembrane region" description="Helical" evidence="8">
    <location>
        <begin position="474"/>
        <end position="497"/>
    </location>
</feature>
<protein>
    <submittedName>
        <fullName evidence="10">Transmembrane protein 104 homolog</fullName>
    </submittedName>
</protein>
<dbReference type="OrthoDB" id="294541at2759"/>
<keyword evidence="2 8" id="KW-0812">Transmembrane</keyword>
<reference evidence="10" key="1">
    <citation type="submission" date="2025-08" db="UniProtKB">
        <authorList>
            <consortium name="RefSeq"/>
        </authorList>
    </citation>
    <scope>IDENTIFICATION</scope>
</reference>
<dbReference type="GeneID" id="108037900"/>
<name>A0A6P4DWL7_DRORH</name>
<feature type="transmembrane region" description="Helical" evidence="8">
    <location>
        <begin position="323"/>
        <end position="344"/>
    </location>
</feature>
<comment type="similarity">
    <text evidence="6">Belongs to the TMEM104 family.</text>
</comment>
<evidence type="ECO:0000256" key="6">
    <source>
        <dbReference type="ARBA" id="ARBA00038166"/>
    </source>
</evidence>
<evidence type="ECO:0000256" key="8">
    <source>
        <dbReference type="SAM" id="Phobius"/>
    </source>
</evidence>
<dbReference type="InterPro" id="IPR013057">
    <property type="entry name" value="AA_transpt_TM"/>
</dbReference>
<dbReference type="PANTHER" id="PTHR16189">
    <property type="entry name" value="TRANSMEMBRANE PROTEIN 104-RELATED"/>
    <property type="match status" value="1"/>
</dbReference>
<feature type="transmembrane region" description="Helical" evidence="8">
    <location>
        <begin position="397"/>
        <end position="426"/>
    </location>
</feature>
<keyword evidence="4 8" id="KW-0472">Membrane</keyword>
<sequence length="544" mass="62147">MHYLLVYYCFFFVAFDWIGIGLDRSLLKRQRTSIKMPRLVNGREAAPTYSNLVGFIFIFNLIVGTGALTLPGVFSRAGWMLSLIVIVLLAIISYMTVTFIIEAMACANAIRNWQTLQALRQSRSSAENSENDDNADEVSLTSGADPVGDFERVPLTIQNREFHYYQLSHKFELGEMATLFFNEFGRVMFYLCLIVYLYGDLSIYSAAVARSLRDVVCDQTNGTDTNNLMYWPGDFKNNTSRACWKEHTISRLSMYRVFLIGFTLIFGPFVCFNVQKTKYLQMLTAAFRWMAFTLMICISLKLLITRGPKGHPETFNVYGIPPLFGACVYSFMCHHSLPSLLAPIRQKSMVSKILSFDYIIICAFYILLAMTGIFAFERIEDLYTLDFLPYDVNYVDFWSGLLICIDYFLALFPIFTLSTSFPIVAITLKNNLQSLFLDMSQFESYSLFVRVWFPLLAIIPPFCITYFTESLSSLVAFTGTYAGTGIQYIIPVFLVYFSRRTCSELLGSGVINRFQSPFKSSAWLVFVFIWSILCVCLVSINLFS</sequence>
<evidence type="ECO:0000259" key="9">
    <source>
        <dbReference type="Pfam" id="PF01490"/>
    </source>
</evidence>
<evidence type="ECO:0000313" key="10">
    <source>
        <dbReference type="RefSeq" id="XP_016970060.1"/>
    </source>
</evidence>
<feature type="transmembrane region" description="Helical" evidence="8">
    <location>
        <begin position="254"/>
        <end position="274"/>
    </location>
</feature>
<evidence type="ECO:0000256" key="4">
    <source>
        <dbReference type="ARBA" id="ARBA00023136"/>
    </source>
</evidence>
<feature type="transmembrane region" description="Helical" evidence="8">
    <location>
        <begin position="447"/>
        <end position="468"/>
    </location>
</feature>
<feature type="domain" description="Amino acid transporter transmembrane" evidence="9">
    <location>
        <begin position="50"/>
        <end position="103"/>
    </location>
</feature>
<dbReference type="RefSeq" id="XP_016970060.2">
    <property type="nucleotide sequence ID" value="XM_017114571.2"/>
</dbReference>
<keyword evidence="5" id="KW-0325">Glycoprotein</keyword>
<feature type="domain" description="Amino acid transporter transmembrane" evidence="9">
    <location>
        <begin position="174"/>
        <end position="505"/>
    </location>
</feature>
<feature type="transmembrane region" description="Helical" evidence="8">
    <location>
        <begin position="356"/>
        <end position="377"/>
    </location>
</feature>
<dbReference type="AlphaFoldDB" id="A0A6P4DWL7"/>
<gene>
    <name evidence="10" type="primary">LOC108037900</name>
</gene>
<proteinExistence type="inferred from homology"/>
<accession>A0A6P4DWL7</accession>